<evidence type="ECO:0000256" key="4">
    <source>
        <dbReference type="ARBA" id="ARBA00022964"/>
    </source>
</evidence>
<dbReference type="Gene3D" id="2.60.120.590">
    <property type="entry name" value="Alpha-ketoglutarate-dependent dioxygenase AlkB-like"/>
    <property type="match status" value="1"/>
</dbReference>
<feature type="domain" description="Fe2OG dioxygenase" evidence="11">
    <location>
        <begin position="213"/>
        <end position="331"/>
    </location>
</feature>
<evidence type="ECO:0000256" key="8">
    <source>
        <dbReference type="ARBA" id="ARBA00047565"/>
    </source>
</evidence>
<dbReference type="STRING" id="348802.A0A0D2EPU9"/>
<evidence type="ECO:0000259" key="11">
    <source>
        <dbReference type="PROSITE" id="PS51471"/>
    </source>
</evidence>
<keyword evidence="3 9" id="KW-0479">Metal-binding</keyword>
<evidence type="ECO:0000256" key="6">
    <source>
        <dbReference type="ARBA" id="ARBA00023004"/>
    </source>
</evidence>
<dbReference type="InterPro" id="IPR005123">
    <property type="entry name" value="Oxoglu/Fe-dep_dioxygenase_dom"/>
</dbReference>
<dbReference type="EMBL" id="KN847319">
    <property type="protein sequence ID" value="KIW57598.1"/>
    <property type="molecule type" value="Genomic_DNA"/>
</dbReference>
<name>A0A0D2EPU9_9EURO</name>
<dbReference type="HOGENOM" id="CLU_029471_0_0_1"/>
<reference evidence="12 13" key="1">
    <citation type="submission" date="2015-01" db="EMBL/GenBank/DDBJ databases">
        <title>The Genome Sequence of Exophiala xenobiotica CBS118157.</title>
        <authorList>
            <consortium name="The Broad Institute Genomics Platform"/>
            <person name="Cuomo C."/>
            <person name="de Hoog S."/>
            <person name="Gorbushina A."/>
            <person name="Stielow B."/>
            <person name="Teixiera M."/>
            <person name="Abouelleil A."/>
            <person name="Chapman S.B."/>
            <person name="Priest M."/>
            <person name="Young S.K."/>
            <person name="Wortman J."/>
            <person name="Nusbaum C."/>
            <person name="Birren B."/>
        </authorList>
    </citation>
    <scope>NUCLEOTIDE SEQUENCE [LARGE SCALE GENOMIC DNA]</scope>
    <source>
        <strain evidence="12 13">CBS 118157</strain>
    </source>
</reference>
<dbReference type="PROSITE" id="PS51471">
    <property type="entry name" value="FE2OG_OXY"/>
    <property type="match status" value="1"/>
</dbReference>
<evidence type="ECO:0000313" key="13">
    <source>
        <dbReference type="Proteomes" id="UP000054342"/>
    </source>
</evidence>
<keyword evidence="6 9" id="KW-0408">Iron</keyword>
<dbReference type="InterPro" id="IPR004574">
    <property type="entry name" value="Alkb"/>
</dbReference>
<keyword evidence="5" id="KW-0560">Oxidoreductase</keyword>
<dbReference type="GO" id="GO:0046872">
    <property type="term" value="F:metal ion binding"/>
    <property type="evidence" value="ECO:0007669"/>
    <property type="project" value="UniProtKB-KW"/>
</dbReference>
<dbReference type="OrthoDB" id="6614653at2759"/>
<feature type="compositionally biased region" description="Basic and acidic residues" evidence="10">
    <location>
        <begin position="17"/>
        <end position="29"/>
    </location>
</feature>
<evidence type="ECO:0000256" key="10">
    <source>
        <dbReference type="SAM" id="MobiDB-lite"/>
    </source>
</evidence>
<dbReference type="AlphaFoldDB" id="A0A0D2EPU9"/>
<proteinExistence type="inferred from homology"/>
<feature type="region of interest" description="Disordered" evidence="10">
    <location>
        <begin position="1"/>
        <end position="29"/>
    </location>
</feature>
<evidence type="ECO:0000256" key="5">
    <source>
        <dbReference type="ARBA" id="ARBA00023002"/>
    </source>
</evidence>
<dbReference type="GO" id="GO:0005634">
    <property type="term" value="C:nucleus"/>
    <property type="evidence" value="ECO:0007669"/>
    <property type="project" value="TreeGrafter"/>
</dbReference>
<comment type="catalytic activity">
    <reaction evidence="8">
        <text>an N(6)-methyladenosine in mRNA + 2-oxoglutarate + O2 = an adenosine in mRNA + formaldehyde + succinate + CO2</text>
        <dbReference type="Rhea" id="RHEA:49520"/>
        <dbReference type="Rhea" id="RHEA-COMP:12414"/>
        <dbReference type="Rhea" id="RHEA-COMP:12417"/>
        <dbReference type="ChEBI" id="CHEBI:15379"/>
        <dbReference type="ChEBI" id="CHEBI:16526"/>
        <dbReference type="ChEBI" id="CHEBI:16810"/>
        <dbReference type="ChEBI" id="CHEBI:16842"/>
        <dbReference type="ChEBI" id="CHEBI:30031"/>
        <dbReference type="ChEBI" id="CHEBI:74411"/>
        <dbReference type="ChEBI" id="CHEBI:74449"/>
        <dbReference type="EC" id="1.14.11.53"/>
    </reaction>
    <physiologicalReaction direction="left-to-right" evidence="8">
        <dbReference type="Rhea" id="RHEA:49521"/>
    </physiologicalReaction>
</comment>
<keyword evidence="4" id="KW-0223">Dioxygenase</keyword>
<feature type="binding site" evidence="9">
    <location>
        <position position="285"/>
    </location>
    <ligand>
        <name>Fe cation</name>
        <dbReference type="ChEBI" id="CHEBI:24875"/>
        <note>catalytic</note>
    </ligand>
</feature>
<dbReference type="GeneID" id="25328045"/>
<dbReference type="InterPro" id="IPR037151">
    <property type="entry name" value="AlkB-like_sf"/>
</dbReference>
<dbReference type="SUPFAM" id="SSF51197">
    <property type="entry name" value="Clavaminate synthase-like"/>
    <property type="match status" value="1"/>
</dbReference>
<dbReference type="Proteomes" id="UP000054342">
    <property type="component" value="Unassembled WGS sequence"/>
</dbReference>
<sequence length="333" mass="37485">MKDLFKQRRKQSLESIESDRGIIDPRDPDPASVTFLAPSDQIQKAALQDLELKFAKGTEAPDLLHIQDSLLPGAAFEMSALPGLYVFPSLLTPHLQTALLEKLLHRDLSNRVHKTNLYLHYDVEYPVSKGEVHGSDAVSSCSFFSADRQAYLVPKDPAVHRPITYRQVLDSKLRWMTLGGQYDWTNKIYPDETPPVFPSDIATLLKILFPTVDAQAAIVNFYSPGDTLSVHRDVSEECDRDLISISIGCDGIFLAGNDDGTDVATIRLRSGDAILMSGRSRYAWHAVPKIVAGTCPPWLQAWPDISNEPKYQEWHGWMKNKRINLNVRQMKEK</sequence>
<evidence type="ECO:0000313" key="12">
    <source>
        <dbReference type="EMBL" id="KIW57598.1"/>
    </source>
</evidence>
<dbReference type="GO" id="GO:1990931">
    <property type="term" value="F:mRNA N6-methyladenosine dioxygenase activity"/>
    <property type="evidence" value="ECO:0007669"/>
    <property type="project" value="UniProtKB-EC"/>
</dbReference>
<organism evidence="12 13">
    <name type="scientific">Exophiala xenobiotica</name>
    <dbReference type="NCBI Taxonomy" id="348802"/>
    <lineage>
        <taxon>Eukaryota</taxon>
        <taxon>Fungi</taxon>
        <taxon>Dikarya</taxon>
        <taxon>Ascomycota</taxon>
        <taxon>Pezizomycotina</taxon>
        <taxon>Eurotiomycetes</taxon>
        <taxon>Chaetothyriomycetidae</taxon>
        <taxon>Chaetothyriales</taxon>
        <taxon>Herpotrichiellaceae</taxon>
        <taxon>Exophiala</taxon>
    </lineage>
</organism>
<dbReference type="PANTHER" id="PTHR16557">
    <property type="entry name" value="ALKYLATED DNA REPAIR PROTEIN ALKB-RELATED"/>
    <property type="match status" value="1"/>
</dbReference>
<evidence type="ECO:0000256" key="9">
    <source>
        <dbReference type="PIRSR" id="PIRSR604574-2"/>
    </source>
</evidence>
<dbReference type="FunFam" id="2.60.120.590:FF:000014">
    <property type="entry name" value="Oxidoreductase, 2OG-Fe(II) oxygenase family family"/>
    <property type="match status" value="1"/>
</dbReference>
<comment type="cofactor">
    <cofactor evidence="9">
        <name>Fe(2+)</name>
        <dbReference type="ChEBI" id="CHEBI:29033"/>
    </cofactor>
    <text evidence="9">Binds 1 Fe(2+) ion per subunit.</text>
</comment>
<dbReference type="InterPro" id="IPR027450">
    <property type="entry name" value="AlkB-like"/>
</dbReference>
<dbReference type="EC" id="1.14.11.53" evidence="2"/>
<dbReference type="Pfam" id="PF13532">
    <property type="entry name" value="2OG-FeII_Oxy_2"/>
    <property type="match status" value="1"/>
</dbReference>
<dbReference type="PANTHER" id="PTHR16557:SF2">
    <property type="entry name" value="NUCLEIC ACID DIOXYGENASE ALKBH1"/>
    <property type="match status" value="1"/>
</dbReference>
<dbReference type="GO" id="GO:0005737">
    <property type="term" value="C:cytoplasm"/>
    <property type="evidence" value="ECO:0007669"/>
    <property type="project" value="TreeGrafter"/>
</dbReference>
<feature type="binding site" evidence="9">
    <location>
        <position position="233"/>
    </location>
    <ligand>
        <name>Fe cation</name>
        <dbReference type="ChEBI" id="CHEBI:24875"/>
        <note>catalytic</note>
    </ligand>
</feature>
<evidence type="ECO:0000256" key="1">
    <source>
        <dbReference type="ARBA" id="ARBA00007879"/>
    </source>
</evidence>
<comment type="similarity">
    <text evidence="1">Belongs to the alkB family.</text>
</comment>
<evidence type="ECO:0000256" key="7">
    <source>
        <dbReference type="ARBA" id="ARBA00023026"/>
    </source>
</evidence>
<feature type="binding site" evidence="9">
    <location>
        <position position="231"/>
    </location>
    <ligand>
        <name>Fe cation</name>
        <dbReference type="ChEBI" id="CHEBI:24875"/>
        <note>catalytic</note>
    </ligand>
</feature>
<evidence type="ECO:0000256" key="3">
    <source>
        <dbReference type="ARBA" id="ARBA00022723"/>
    </source>
</evidence>
<protein>
    <recommendedName>
        <fullName evidence="2">mRNA N(6)-methyladenine demethylase</fullName>
        <ecNumber evidence="2">1.14.11.53</ecNumber>
    </recommendedName>
</protein>
<keyword evidence="7" id="KW-0843">Virulence</keyword>
<dbReference type="RefSeq" id="XP_013318182.1">
    <property type="nucleotide sequence ID" value="XM_013462728.1"/>
</dbReference>
<gene>
    <name evidence="12" type="ORF">PV05_06137</name>
</gene>
<keyword evidence="13" id="KW-1185">Reference proteome</keyword>
<accession>A0A0D2EPU9</accession>
<evidence type="ECO:0000256" key="2">
    <source>
        <dbReference type="ARBA" id="ARBA00012931"/>
    </source>
</evidence>